<evidence type="ECO:0000256" key="1">
    <source>
        <dbReference type="SAM" id="Phobius"/>
    </source>
</evidence>
<feature type="transmembrane region" description="Helical" evidence="1">
    <location>
        <begin position="21"/>
        <end position="38"/>
    </location>
</feature>
<evidence type="ECO:0000313" key="2">
    <source>
        <dbReference type="EMBL" id="CAD7449483.1"/>
    </source>
</evidence>
<keyword evidence="1" id="KW-1133">Transmembrane helix</keyword>
<keyword evidence="1" id="KW-0472">Membrane</keyword>
<dbReference type="EMBL" id="OD571804">
    <property type="protein sequence ID" value="CAD7449483.1"/>
    <property type="molecule type" value="Genomic_DNA"/>
</dbReference>
<sequence length="319" mass="37306">MLAKPLQHSLLQIRVRRTLQIFGLCIVAFLLHYIHNFFSHFENREKCRLRNAMPPRNLHLSNLILIHFLDYLLLLHERQEGPLSTHFVEIITSEELLHSPTPIKGFACMCHQQCQQNMIHSQNPYIKNVNQRNNRKKSLNESLSSESLREQLQVQVCKKQLEEDLLSDRHDSLWRTLSRSGALLSSLAHYTQCVQMTSCAMNRVQEAASNLVHNDLNVSDKLQKMFKNPPKSQDVVKEFQELTKGLYSSLESSKELIKFLEEKREDFAKASRNFSFYLSNTKITGNQLQRLKSQYNSIIDEYIKSRQIFDTEVPKMINM</sequence>
<proteinExistence type="predicted"/>
<dbReference type="AlphaFoldDB" id="A0A7R9F9U2"/>
<gene>
    <name evidence="2" type="ORF">TBIB3V08_LOCUS11758</name>
</gene>
<keyword evidence="1" id="KW-0812">Transmembrane</keyword>
<protein>
    <submittedName>
        <fullName evidence="2">Uncharacterized protein</fullName>
    </submittedName>
</protein>
<accession>A0A7R9F9U2</accession>
<name>A0A7R9F9U2_9NEOP</name>
<reference evidence="2" key="1">
    <citation type="submission" date="2020-11" db="EMBL/GenBank/DDBJ databases">
        <authorList>
            <person name="Tran Van P."/>
        </authorList>
    </citation>
    <scope>NUCLEOTIDE SEQUENCE</scope>
</reference>
<organism evidence="2">
    <name type="scientific">Timema bartmani</name>
    <dbReference type="NCBI Taxonomy" id="61472"/>
    <lineage>
        <taxon>Eukaryota</taxon>
        <taxon>Metazoa</taxon>
        <taxon>Ecdysozoa</taxon>
        <taxon>Arthropoda</taxon>
        <taxon>Hexapoda</taxon>
        <taxon>Insecta</taxon>
        <taxon>Pterygota</taxon>
        <taxon>Neoptera</taxon>
        <taxon>Polyneoptera</taxon>
        <taxon>Phasmatodea</taxon>
        <taxon>Timematodea</taxon>
        <taxon>Timematoidea</taxon>
        <taxon>Timematidae</taxon>
        <taxon>Timema</taxon>
    </lineage>
</organism>